<accession>A0ABM1DVK5</accession>
<keyword evidence="7 9" id="KW-0675">Receptor</keyword>
<proteinExistence type="inferred from homology"/>
<dbReference type="GeneID" id="106806521"/>
<evidence type="ECO:0000256" key="3">
    <source>
        <dbReference type="ARBA" id="ARBA00022692"/>
    </source>
</evidence>
<dbReference type="InterPro" id="IPR050569">
    <property type="entry name" value="TAAR"/>
</dbReference>
<keyword evidence="5 9" id="KW-0297">G-protein coupled receptor</keyword>
<comment type="similarity">
    <text evidence="9">Belongs to the G-protein coupled receptor 1 family.</text>
</comment>
<keyword evidence="12" id="KW-1185">Reference proteome</keyword>
<dbReference type="PANTHER" id="PTHR24249:SF372">
    <property type="entry name" value="G-PROTEIN COUPLED RECEPTORS FAMILY 1 PROFILE DOMAIN-CONTAINING PROTEIN"/>
    <property type="match status" value="1"/>
</dbReference>
<evidence type="ECO:0000313" key="13">
    <source>
        <dbReference type="RefSeq" id="XP_014663976.1"/>
    </source>
</evidence>
<evidence type="ECO:0000259" key="11">
    <source>
        <dbReference type="PROSITE" id="PS50262"/>
    </source>
</evidence>
<evidence type="ECO:0000256" key="4">
    <source>
        <dbReference type="ARBA" id="ARBA00022989"/>
    </source>
</evidence>
<feature type="transmembrane region" description="Helical" evidence="10">
    <location>
        <begin position="46"/>
        <end position="70"/>
    </location>
</feature>
<gene>
    <name evidence="13" type="primary">LOC106806521</name>
</gene>
<keyword evidence="3 9" id="KW-0812">Transmembrane</keyword>
<evidence type="ECO:0000256" key="6">
    <source>
        <dbReference type="ARBA" id="ARBA00023136"/>
    </source>
</evidence>
<evidence type="ECO:0000313" key="12">
    <source>
        <dbReference type="Proteomes" id="UP000695022"/>
    </source>
</evidence>
<dbReference type="Gene3D" id="1.20.1070.10">
    <property type="entry name" value="Rhodopsin 7-helix transmembrane proteins"/>
    <property type="match status" value="1"/>
</dbReference>
<protein>
    <submittedName>
        <fullName evidence="13">Melanopsin-like</fullName>
    </submittedName>
</protein>
<organism evidence="12 13">
    <name type="scientific">Priapulus caudatus</name>
    <name type="common">Priapulid worm</name>
    <dbReference type="NCBI Taxonomy" id="37621"/>
    <lineage>
        <taxon>Eukaryota</taxon>
        <taxon>Metazoa</taxon>
        <taxon>Ecdysozoa</taxon>
        <taxon>Scalidophora</taxon>
        <taxon>Priapulida</taxon>
        <taxon>Priapulimorpha</taxon>
        <taxon>Priapulimorphida</taxon>
        <taxon>Priapulidae</taxon>
        <taxon>Priapulus</taxon>
    </lineage>
</organism>
<evidence type="ECO:0000256" key="7">
    <source>
        <dbReference type="ARBA" id="ARBA00023170"/>
    </source>
</evidence>
<sequence length="288" mass="31978">MPAFLAPTANATGAFNDSNLTVSQWDTVDEDRKHAYFTNTSSHVKALILTVFVLSSLLTTVGNGLVMIIIARIQRLRTAANLTIANLACCDFVMGCTFWTAVLRRETMLQCAVFSWYAVTTTLVSMMGLALLTINRYVAIVYPLHYYQLMPPARTGALIVACFVYCLAIGAAATIQVSFFWQPTSICVVDQVLPAGFVYFFAGHYFVIFILMTYCYTVIAKIAWAHTKRLATASDAERREMTAFHATLKMSKIILTVVGTSTTLLAPHLFHMILSHSVPFEKLQTLRV</sequence>
<dbReference type="Proteomes" id="UP000695022">
    <property type="component" value="Unplaced"/>
</dbReference>
<dbReference type="RefSeq" id="XP_014663976.1">
    <property type="nucleotide sequence ID" value="XM_014808490.1"/>
</dbReference>
<evidence type="ECO:0000256" key="2">
    <source>
        <dbReference type="ARBA" id="ARBA00022475"/>
    </source>
</evidence>
<evidence type="ECO:0000256" key="9">
    <source>
        <dbReference type="RuleBase" id="RU000688"/>
    </source>
</evidence>
<evidence type="ECO:0000256" key="8">
    <source>
        <dbReference type="ARBA" id="ARBA00023224"/>
    </source>
</evidence>
<feature type="transmembrane region" description="Helical" evidence="10">
    <location>
        <begin position="114"/>
        <end position="134"/>
    </location>
</feature>
<dbReference type="InterPro" id="IPR000276">
    <property type="entry name" value="GPCR_Rhodpsn"/>
</dbReference>
<dbReference type="PRINTS" id="PR00237">
    <property type="entry name" value="GPCRRHODOPSN"/>
</dbReference>
<dbReference type="InterPro" id="IPR017452">
    <property type="entry name" value="GPCR_Rhodpsn_7TM"/>
</dbReference>
<evidence type="ECO:0000256" key="10">
    <source>
        <dbReference type="SAM" id="Phobius"/>
    </source>
</evidence>
<keyword evidence="6 10" id="KW-0472">Membrane</keyword>
<dbReference type="Pfam" id="PF00001">
    <property type="entry name" value="7tm_1"/>
    <property type="match status" value="1"/>
</dbReference>
<keyword evidence="8 9" id="KW-0807">Transducer</keyword>
<keyword evidence="2" id="KW-1003">Cell membrane</keyword>
<dbReference type="PROSITE" id="PS50262">
    <property type="entry name" value="G_PROTEIN_RECEP_F1_2"/>
    <property type="match status" value="1"/>
</dbReference>
<feature type="domain" description="G-protein coupled receptors family 1 profile" evidence="11">
    <location>
        <begin position="62"/>
        <end position="288"/>
    </location>
</feature>
<evidence type="ECO:0000256" key="1">
    <source>
        <dbReference type="ARBA" id="ARBA00004651"/>
    </source>
</evidence>
<evidence type="ECO:0000256" key="5">
    <source>
        <dbReference type="ARBA" id="ARBA00023040"/>
    </source>
</evidence>
<feature type="transmembrane region" description="Helical" evidence="10">
    <location>
        <begin position="197"/>
        <end position="219"/>
    </location>
</feature>
<dbReference type="PANTHER" id="PTHR24249">
    <property type="entry name" value="HISTAMINE RECEPTOR-RELATED G-PROTEIN COUPLED RECEPTOR"/>
    <property type="match status" value="1"/>
</dbReference>
<feature type="transmembrane region" description="Helical" evidence="10">
    <location>
        <begin position="253"/>
        <end position="274"/>
    </location>
</feature>
<dbReference type="CDD" id="cd00637">
    <property type="entry name" value="7tm_classA_rhodopsin-like"/>
    <property type="match status" value="1"/>
</dbReference>
<keyword evidence="4 10" id="KW-1133">Transmembrane helix</keyword>
<comment type="subcellular location">
    <subcellularLocation>
        <location evidence="1">Cell membrane</location>
        <topology evidence="1">Multi-pass membrane protein</topology>
    </subcellularLocation>
</comment>
<dbReference type="PROSITE" id="PS00237">
    <property type="entry name" value="G_PROTEIN_RECEP_F1_1"/>
    <property type="match status" value="1"/>
</dbReference>
<reference evidence="13" key="1">
    <citation type="submission" date="2025-08" db="UniProtKB">
        <authorList>
            <consortium name="RefSeq"/>
        </authorList>
    </citation>
    <scope>IDENTIFICATION</scope>
</reference>
<feature type="transmembrane region" description="Helical" evidence="10">
    <location>
        <begin position="155"/>
        <end position="177"/>
    </location>
</feature>
<feature type="transmembrane region" description="Helical" evidence="10">
    <location>
        <begin position="82"/>
        <end position="102"/>
    </location>
</feature>
<dbReference type="SUPFAM" id="SSF81321">
    <property type="entry name" value="Family A G protein-coupled receptor-like"/>
    <property type="match status" value="1"/>
</dbReference>
<name>A0ABM1DVK5_PRICU</name>